<dbReference type="Gene3D" id="2.60.40.1220">
    <property type="match status" value="1"/>
</dbReference>
<dbReference type="InterPro" id="IPR014755">
    <property type="entry name" value="Cu-Rt/internalin_Ig-like"/>
</dbReference>
<accession>A0A6J6P2F9</accession>
<evidence type="ECO:0000256" key="3">
    <source>
        <dbReference type="ARBA" id="ARBA00022729"/>
    </source>
</evidence>
<keyword evidence="4" id="KW-0186">Copper</keyword>
<keyword evidence="5" id="KW-0472">Membrane</keyword>
<dbReference type="GO" id="GO:0030313">
    <property type="term" value="C:cell envelope"/>
    <property type="evidence" value="ECO:0007669"/>
    <property type="project" value="UniProtKB-SubCell"/>
</dbReference>
<dbReference type="EMBL" id="CAEZXQ010000040">
    <property type="protein sequence ID" value="CAB4690724.1"/>
    <property type="molecule type" value="Genomic_DNA"/>
</dbReference>
<gene>
    <name evidence="7" type="ORF">UFOPK2576_00410</name>
</gene>
<dbReference type="SUPFAM" id="SSF81296">
    <property type="entry name" value="E set domains"/>
    <property type="match status" value="1"/>
</dbReference>
<protein>
    <submittedName>
        <fullName evidence="7">Unannotated protein</fullName>
    </submittedName>
</protein>
<dbReference type="GO" id="GO:0005507">
    <property type="term" value="F:copper ion binding"/>
    <property type="evidence" value="ECO:0007669"/>
    <property type="project" value="InterPro"/>
</dbReference>
<dbReference type="GO" id="GO:0005886">
    <property type="term" value="C:plasma membrane"/>
    <property type="evidence" value="ECO:0007669"/>
    <property type="project" value="TreeGrafter"/>
</dbReference>
<evidence type="ECO:0000256" key="1">
    <source>
        <dbReference type="ARBA" id="ARBA00004196"/>
    </source>
</evidence>
<dbReference type="GO" id="GO:0006825">
    <property type="term" value="P:copper ion transport"/>
    <property type="evidence" value="ECO:0007669"/>
    <property type="project" value="InterPro"/>
</dbReference>
<evidence type="ECO:0000256" key="5">
    <source>
        <dbReference type="SAM" id="Phobius"/>
    </source>
</evidence>
<keyword evidence="5" id="KW-0812">Transmembrane</keyword>
<dbReference type="InterPro" id="IPR032694">
    <property type="entry name" value="CopC/D"/>
</dbReference>
<keyword evidence="2" id="KW-0479">Metal-binding</keyword>
<feature type="transmembrane region" description="Helical" evidence="5">
    <location>
        <begin position="148"/>
        <end position="169"/>
    </location>
</feature>
<keyword evidence="5" id="KW-1133">Transmembrane helix</keyword>
<feature type="domain" description="CopC" evidence="6">
    <location>
        <begin position="31"/>
        <end position="127"/>
    </location>
</feature>
<evidence type="ECO:0000259" key="6">
    <source>
        <dbReference type="Pfam" id="PF04234"/>
    </source>
</evidence>
<comment type="subcellular location">
    <subcellularLocation>
        <location evidence="1">Cell envelope</location>
    </subcellularLocation>
</comment>
<dbReference type="InterPro" id="IPR007348">
    <property type="entry name" value="CopC_dom"/>
</dbReference>
<dbReference type="GO" id="GO:0046688">
    <property type="term" value="P:response to copper ion"/>
    <property type="evidence" value="ECO:0007669"/>
    <property type="project" value="InterPro"/>
</dbReference>
<sequence>MRVKPSKSIITAALVIGLFPVFTSMPAAVAHTKLLSANPAAGSVVDVWPTQITLEFDEELQNIGSEKANFVVVNNAVGDQVSEDDEKLSGSTVTLTLSPNTVKGPALVFYHVVSADGHAVEGEYKFTFGQGEVTAEGVTNTEKSTYPLGIYLASAAFITTGIFFAIYSYRRRNKQ</sequence>
<evidence type="ECO:0000256" key="2">
    <source>
        <dbReference type="ARBA" id="ARBA00022723"/>
    </source>
</evidence>
<evidence type="ECO:0000256" key="4">
    <source>
        <dbReference type="ARBA" id="ARBA00023008"/>
    </source>
</evidence>
<name>A0A6J6P2F9_9ZZZZ</name>
<evidence type="ECO:0000313" key="7">
    <source>
        <dbReference type="EMBL" id="CAB4690724.1"/>
    </source>
</evidence>
<reference evidence="7" key="1">
    <citation type="submission" date="2020-05" db="EMBL/GenBank/DDBJ databases">
        <authorList>
            <person name="Chiriac C."/>
            <person name="Salcher M."/>
            <person name="Ghai R."/>
            <person name="Kavagutti S V."/>
        </authorList>
    </citation>
    <scope>NUCLEOTIDE SEQUENCE</scope>
</reference>
<keyword evidence="3" id="KW-0732">Signal</keyword>
<dbReference type="AlphaFoldDB" id="A0A6J6P2F9"/>
<proteinExistence type="predicted"/>
<organism evidence="7">
    <name type="scientific">freshwater metagenome</name>
    <dbReference type="NCBI Taxonomy" id="449393"/>
    <lineage>
        <taxon>unclassified sequences</taxon>
        <taxon>metagenomes</taxon>
        <taxon>ecological metagenomes</taxon>
    </lineage>
</organism>
<dbReference type="Pfam" id="PF04234">
    <property type="entry name" value="CopC"/>
    <property type="match status" value="1"/>
</dbReference>
<dbReference type="InterPro" id="IPR014756">
    <property type="entry name" value="Ig_E-set"/>
</dbReference>
<dbReference type="GO" id="GO:0042597">
    <property type="term" value="C:periplasmic space"/>
    <property type="evidence" value="ECO:0007669"/>
    <property type="project" value="InterPro"/>
</dbReference>
<dbReference type="PANTHER" id="PTHR34820">
    <property type="entry name" value="INNER MEMBRANE PROTEIN YEBZ"/>
    <property type="match status" value="1"/>
</dbReference>
<dbReference type="PANTHER" id="PTHR34820:SF4">
    <property type="entry name" value="INNER MEMBRANE PROTEIN YEBZ"/>
    <property type="match status" value="1"/>
</dbReference>